<dbReference type="AlphaFoldDB" id="A0AAV7RHV5"/>
<feature type="region of interest" description="Disordered" evidence="1">
    <location>
        <begin position="38"/>
        <end position="82"/>
    </location>
</feature>
<name>A0AAV7RHV5_PLEWA</name>
<feature type="compositionally biased region" description="Basic and acidic residues" evidence="1">
    <location>
        <begin position="56"/>
        <end position="67"/>
    </location>
</feature>
<gene>
    <name evidence="2" type="ORF">NDU88_003314</name>
</gene>
<accession>A0AAV7RHV5</accession>
<protein>
    <submittedName>
        <fullName evidence="2">Uncharacterized protein</fullName>
    </submittedName>
</protein>
<keyword evidence="3" id="KW-1185">Reference proteome</keyword>
<dbReference type="EMBL" id="JANPWB010000009">
    <property type="protein sequence ID" value="KAJ1150523.1"/>
    <property type="molecule type" value="Genomic_DNA"/>
</dbReference>
<comment type="caution">
    <text evidence="2">The sequence shown here is derived from an EMBL/GenBank/DDBJ whole genome shotgun (WGS) entry which is preliminary data.</text>
</comment>
<evidence type="ECO:0000313" key="3">
    <source>
        <dbReference type="Proteomes" id="UP001066276"/>
    </source>
</evidence>
<evidence type="ECO:0000313" key="2">
    <source>
        <dbReference type="EMBL" id="KAJ1150523.1"/>
    </source>
</evidence>
<evidence type="ECO:0000256" key="1">
    <source>
        <dbReference type="SAM" id="MobiDB-lite"/>
    </source>
</evidence>
<reference evidence="2" key="1">
    <citation type="journal article" date="2022" name="bioRxiv">
        <title>Sequencing and chromosome-scale assembly of the giantPleurodeles waltlgenome.</title>
        <authorList>
            <person name="Brown T."/>
            <person name="Elewa A."/>
            <person name="Iarovenko S."/>
            <person name="Subramanian E."/>
            <person name="Araus A.J."/>
            <person name="Petzold A."/>
            <person name="Susuki M."/>
            <person name="Suzuki K.-i.T."/>
            <person name="Hayashi T."/>
            <person name="Toyoda A."/>
            <person name="Oliveira C."/>
            <person name="Osipova E."/>
            <person name="Leigh N.D."/>
            <person name="Simon A."/>
            <person name="Yun M.H."/>
        </authorList>
    </citation>
    <scope>NUCLEOTIDE SEQUENCE</scope>
    <source>
        <strain evidence="2">20211129_DDA</strain>
        <tissue evidence="2">Liver</tissue>
    </source>
</reference>
<sequence length="82" mass="8339">MNAPGPHVEAANQECLPAAKERPGSCCAGRSELKMLAAGSRGARTGEVRSSSAGREGADNTRMARGEEEADGGPETPATLEA</sequence>
<organism evidence="2 3">
    <name type="scientific">Pleurodeles waltl</name>
    <name type="common">Iberian ribbed newt</name>
    <dbReference type="NCBI Taxonomy" id="8319"/>
    <lineage>
        <taxon>Eukaryota</taxon>
        <taxon>Metazoa</taxon>
        <taxon>Chordata</taxon>
        <taxon>Craniata</taxon>
        <taxon>Vertebrata</taxon>
        <taxon>Euteleostomi</taxon>
        <taxon>Amphibia</taxon>
        <taxon>Batrachia</taxon>
        <taxon>Caudata</taxon>
        <taxon>Salamandroidea</taxon>
        <taxon>Salamandridae</taxon>
        <taxon>Pleurodelinae</taxon>
        <taxon>Pleurodeles</taxon>
    </lineage>
</organism>
<dbReference type="Proteomes" id="UP001066276">
    <property type="component" value="Chromosome 5"/>
</dbReference>
<proteinExistence type="predicted"/>